<dbReference type="EMBL" id="AZDA01000015">
    <property type="protein sequence ID" value="KRK40373.1"/>
    <property type="molecule type" value="Genomic_DNA"/>
</dbReference>
<feature type="transmembrane region" description="Helical" evidence="1">
    <location>
        <begin position="281"/>
        <end position="299"/>
    </location>
</feature>
<dbReference type="Proteomes" id="UP000051461">
    <property type="component" value="Unassembled WGS sequence"/>
</dbReference>
<proteinExistence type="predicted"/>
<reference evidence="2 3" key="1">
    <citation type="journal article" date="2015" name="Genome Announc.">
        <title>Expanding the biotechnology potential of lactobacilli through comparative genomics of 213 strains and associated genera.</title>
        <authorList>
            <person name="Sun Z."/>
            <person name="Harris H.M."/>
            <person name="McCann A."/>
            <person name="Guo C."/>
            <person name="Argimon S."/>
            <person name="Zhang W."/>
            <person name="Yang X."/>
            <person name="Jeffery I.B."/>
            <person name="Cooney J.C."/>
            <person name="Kagawa T.F."/>
            <person name="Liu W."/>
            <person name="Song Y."/>
            <person name="Salvetti E."/>
            <person name="Wrobel A."/>
            <person name="Rasinkangas P."/>
            <person name="Parkhill J."/>
            <person name="Rea M.C."/>
            <person name="O'Sullivan O."/>
            <person name="Ritari J."/>
            <person name="Douillard F.P."/>
            <person name="Paul Ross R."/>
            <person name="Yang R."/>
            <person name="Briner A.E."/>
            <person name="Felis G.E."/>
            <person name="de Vos W.M."/>
            <person name="Barrangou R."/>
            <person name="Klaenhammer T.R."/>
            <person name="Caufield P.W."/>
            <person name="Cui Y."/>
            <person name="Zhang H."/>
            <person name="O'Toole P.W."/>
        </authorList>
    </citation>
    <scope>NUCLEOTIDE SEQUENCE [LARGE SCALE GENOMIC DNA]</scope>
    <source>
        <strain evidence="2 3">DSM 20003</strain>
    </source>
</reference>
<organism evidence="2 3">
    <name type="scientific">Loigolactobacillus bifermentans DSM 20003</name>
    <dbReference type="NCBI Taxonomy" id="1423726"/>
    <lineage>
        <taxon>Bacteria</taxon>
        <taxon>Bacillati</taxon>
        <taxon>Bacillota</taxon>
        <taxon>Bacilli</taxon>
        <taxon>Lactobacillales</taxon>
        <taxon>Lactobacillaceae</taxon>
        <taxon>Loigolactobacillus</taxon>
    </lineage>
</organism>
<feature type="transmembrane region" description="Helical" evidence="1">
    <location>
        <begin position="305"/>
        <end position="325"/>
    </location>
</feature>
<dbReference type="RefSeq" id="WP_057903608.1">
    <property type="nucleotide sequence ID" value="NZ_AZDA01000015.1"/>
</dbReference>
<dbReference type="STRING" id="1423726.FC07_GL000931"/>
<dbReference type="InterPro" id="IPR010288">
    <property type="entry name" value="EcsB_ABC"/>
</dbReference>
<comment type="caution">
    <text evidence="2">The sequence shown here is derived from an EMBL/GenBank/DDBJ whole genome shotgun (WGS) entry which is preliminary data.</text>
</comment>
<evidence type="ECO:0000256" key="1">
    <source>
        <dbReference type="SAM" id="Phobius"/>
    </source>
</evidence>
<sequence length="403" mass="46964">MTKLWQQRLQRQQRLMLRYLRLVFNEFFMIAVFILLGGAAYSYAGYIKTLTAPLWWSRPLVLILLLVLLTVGHFATLLQAADSLFLLPQESALKGYLKQAFSHSVPLPWVLLSFVCGFLVPFLEIGGGRSLISIGVLWLSVLILKLGQLWGQVVQLYLPTTQFRSQQVTFYGLSLLSLGLGLYSWPALGFVFSILTASISRWRLQQVQQQHLFQWQLALNQEASRMLQIYRFFNLFTDVPQLQGQIKRRRYLQPLLRWTTGRTTNPFLYLNWRGFLRGTEYSGLYLRLLVIGAIVLLFLQQVWLALVIALVFSYLIGFQLLPFYRSYWDYPQQRLYPQPASRRQQAFLKFLTPLFVGIWLVFSLAAYQLWLAPFGWVIILGVGVFNVAFLKLYVPNWLKRHEN</sequence>
<keyword evidence="1" id="KW-1133">Transmembrane helix</keyword>
<keyword evidence="1" id="KW-0472">Membrane</keyword>
<feature type="transmembrane region" description="Helical" evidence="1">
    <location>
        <begin position="130"/>
        <end position="150"/>
    </location>
</feature>
<dbReference type="OrthoDB" id="2447941at2"/>
<keyword evidence="3" id="KW-1185">Reference proteome</keyword>
<evidence type="ECO:0000313" key="2">
    <source>
        <dbReference type="EMBL" id="KRK40373.1"/>
    </source>
</evidence>
<dbReference type="AlphaFoldDB" id="A0A0R1H1Q3"/>
<feature type="transmembrane region" description="Helical" evidence="1">
    <location>
        <begin position="346"/>
        <end position="367"/>
    </location>
</feature>
<feature type="transmembrane region" description="Helical" evidence="1">
    <location>
        <begin position="170"/>
        <end position="195"/>
    </location>
</feature>
<name>A0A0R1H1Q3_9LACO</name>
<feature type="transmembrane region" description="Helical" evidence="1">
    <location>
        <begin position="373"/>
        <end position="394"/>
    </location>
</feature>
<evidence type="ECO:0000313" key="3">
    <source>
        <dbReference type="Proteomes" id="UP000051461"/>
    </source>
</evidence>
<protein>
    <submittedName>
        <fullName evidence="2">Bacterial ABC transporter EcsB family protein</fullName>
    </submittedName>
</protein>
<feature type="transmembrane region" description="Helical" evidence="1">
    <location>
        <begin position="101"/>
        <end position="123"/>
    </location>
</feature>
<dbReference type="PIRSF" id="PIRSF037259">
    <property type="entry name" value="EcsB_ABC"/>
    <property type="match status" value="1"/>
</dbReference>
<feature type="transmembrane region" description="Helical" evidence="1">
    <location>
        <begin position="27"/>
        <end position="47"/>
    </location>
</feature>
<gene>
    <name evidence="2" type="ORF">FC07_GL000931</name>
</gene>
<dbReference type="Pfam" id="PF05975">
    <property type="entry name" value="EcsB"/>
    <property type="match status" value="1"/>
</dbReference>
<dbReference type="GO" id="GO:0016020">
    <property type="term" value="C:membrane"/>
    <property type="evidence" value="ECO:0007669"/>
    <property type="project" value="InterPro"/>
</dbReference>
<keyword evidence="1" id="KW-0812">Transmembrane</keyword>
<feature type="transmembrane region" description="Helical" evidence="1">
    <location>
        <begin position="59"/>
        <end position="81"/>
    </location>
</feature>
<dbReference type="PATRIC" id="fig|1423726.3.peg.962"/>
<accession>A0A0R1H1Q3</accession>